<gene>
    <name evidence="1" type="ORF">BW425_25695</name>
</gene>
<proteinExistence type="predicted"/>
<dbReference type="EMBL" id="MWPX01000062">
    <property type="protein sequence ID" value="OUM46083.1"/>
    <property type="molecule type" value="Genomic_DNA"/>
</dbReference>
<reference evidence="1 2" key="1">
    <citation type="submission" date="2017-02" db="EMBL/GenBank/DDBJ databases">
        <title>Bacillus pseudomycoides isolate FSL K6-0042.</title>
        <authorList>
            <person name="Kovac J."/>
        </authorList>
    </citation>
    <scope>NUCLEOTIDE SEQUENCE [LARGE SCALE GENOMIC DNA]</scope>
    <source>
        <strain evidence="1 2">FSL K6-0042</strain>
    </source>
</reference>
<organism evidence="1 2">
    <name type="scientific">Bacillus pseudomycoides</name>
    <dbReference type="NCBI Taxonomy" id="64104"/>
    <lineage>
        <taxon>Bacteria</taxon>
        <taxon>Bacillati</taxon>
        <taxon>Bacillota</taxon>
        <taxon>Bacilli</taxon>
        <taxon>Bacillales</taxon>
        <taxon>Bacillaceae</taxon>
        <taxon>Bacillus</taxon>
        <taxon>Bacillus cereus group</taxon>
    </lineage>
</organism>
<evidence type="ECO:0000313" key="2">
    <source>
        <dbReference type="Proteomes" id="UP000195321"/>
    </source>
</evidence>
<sequence>MRDDKQLYIVTILGLFAGDILIRIMDSSIPILPLVVSNILAIVFLTLYVYYKKCKYKKEELPDVDERVQENIKRYLNISFLFSFILFITYICMSKAIGRAVIPIPEIFIVCSFLFTGSLIVTTIFGKRA</sequence>
<dbReference type="RefSeq" id="WP_016112524.1">
    <property type="nucleotide sequence ID" value="NZ_CP189809.1"/>
</dbReference>
<evidence type="ECO:0000313" key="1">
    <source>
        <dbReference type="EMBL" id="OUM46083.1"/>
    </source>
</evidence>
<name>A0A1Y3MFY8_9BACI</name>
<dbReference type="AlphaFoldDB" id="A0A1Y3MFY8"/>
<protein>
    <submittedName>
        <fullName evidence="1">Uncharacterized protein</fullName>
    </submittedName>
</protein>
<comment type="caution">
    <text evidence="1">The sequence shown here is derived from an EMBL/GenBank/DDBJ whole genome shotgun (WGS) entry which is preliminary data.</text>
</comment>
<accession>A0A1Y3MFY8</accession>
<dbReference type="Proteomes" id="UP000195321">
    <property type="component" value="Unassembled WGS sequence"/>
</dbReference>